<comment type="caution">
    <text evidence="1">The sequence shown here is derived from an EMBL/GenBank/DDBJ whole genome shotgun (WGS) entry which is preliminary data.</text>
</comment>
<dbReference type="AlphaFoldDB" id="A0A5A9W5H0"/>
<gene>
    <name evidence="1" type="ORF">E1H14_03095</name>
</gene>
<evidence type="ECO:0000313" key="1">
    <source>
        <dbReference type="EMBL" id="KAA0875694.1"/>
    </source>
</evidence>
<evidence type="ECO:0000313" key="2">
    <source>
        <dbReference type="Proteomes" id="UP000325302"/>
    </source>
</evidence>
<dbReference type="InterPro" id="IPR045767">
    <property type="entry name" value="DUF6134"/>
</dbReference>
<dbReference type="RefSeq" id="WP_149389998.1">
    <property type="nucleotide sequence ID" value="NZ_SMRS01000002.1"/>
</dbReference>
<proteinExistence type="predicted"/>
<reference evidence="1 2" key="1">
    <citation type="submission" date="2019-03" db="EMBL/GenBank/DDBJ databases">
        <title>Nitrincola sp. nov. isolated from an Indian soda lake.</title>
        <authorList>
            <person name="Joshi A."/>
            <person name="Thite S.V."/>
            <person name="Joseph N."/>
            <person name="Dhotre D."/>
            <person name="Moorthy M."/>
            <person name="Shouche Y.S."/>
        </authorList>
    </citation>
    <scope>NUCLEOTIDE SEQUENCE [LARGE SCALE GENOMIC DNA]</scope>
    <source>
        <strain evidence="1 2">MEB193</strain>
    </source>
</reference>
<organism evidence="1 2">
    <name type="scientific">Nitrincola tapanii</name>
    <dbReference type="NCBI Taxonomy" id="1708751"/>
    <lineage>
        <taxon>Bacteria</taxon>
        <taxon>Pseudomonadati</taxon>
        <taxon>Pseudomonadota</taxon>
        <taxon>Gammaproteobacteria</taxon>
        <taxon>Oceanospirillales</taxon>
        <taxon>Oceanospirillaceae</taxon>
        <taxon>Nitrincola</taxon>
    </lineage>
</organism>
<sequence>MLAKIVKVVLGIGCLMIPLAWAEPTLHRAGLSMTAEEALALYGQEQNFEVWRNGRAIGTHQLRFSEENGLLRVDAHMRLHIRALAVFNYHYEYRATEWWQEGRLQRLSVEVNDDGKRESIQAQAEDQGLRVQKAQQQRWLSQDLLTTNHWNPGILEAQEVLNTLTGEASQLAVERLGMKRLQSTQGELEVQKYRLGAELEDTDTWYDAQGRWWGMEFSARDKSRIRVLPKGVEADNG</sequence>
<name>A0A5A9W5H0_9GAMM</name>
<keyword evidence="2" id="KW-1185">Reference proteome</keyword>
<accession>A0A5A9W5H0</accession>
<dbReference type="EMBL" id="SMRS01000002">
    <property type="protein sequence ID" value="KAA0875694.1"/>
    <property type="molecule type" value="Genomic_DNA"/>
</dbReference>
<dbReference type="Proteomes" id="UP000325302">
    <property type="component" value="Unassembled WGS sequence"/>
</dbReference>
<protein>
    <recommendedName>
        <fullName evidence="3">DUF3108 domain-containing protein</fullName>
    </recommendedName>
</protein>
<evidence type="ECO:0008006" key="3">
    <source>
        <dbReference type="Google" id="ProtNLM"/>
    </source>
</evidence>
<dbReference type="Pfam" id="PF19630">
    <property type="entry name" value="DUF6134"/>
    <property type="match status" value="1"/>
</dbReference>
<dbReference type="OrthoDB" id="6086999at2"/>